<dbReference type="PRINTS" id="PR00420">
    <property type="entry name" value="RNGMNOXGNASE"/>
</dbReference>
<keyword evidence="9" id="KW-1185">Reference proteome</keyword>
<dbReference type="Proteomes" id="UP000254889">
    <property type="component" value="Chromosome"/>
</dbReference>
<feature type="chain" id="PRO_5016650379" evidence="6">
    <location>
        <begin position="22"/>
        <end position="388"/>
    </location>
</feature>
<keyword evidence="6" id="KW-0732">Signal</keyword>
<dbReference type="PANTHER" id="PTHR13789:SF318">
    <property type="entry name" value="GERANYLGERANYL DIPHOSPHATE REDUCTASE"/>
    <property type="match status" value="1"/>
</dbReference>
<feature type="domain" description="FAD-binding" evidence="7">
    <location>
        <begin position="8"/>
        <end position="343"/>
    </location>
</feature>
<gene>
    <name evidence="8" type="ORF">DW352_05700</name>
</gene>
<accession>A0A346A3X9</accession>
<evidence type="ECO:0000256" key="6">
    <source>
        <dbReference type="SAM" id="SignalP"/>
    </source>
</evidence>
<dbReference type="SUPFAM" id="SSF54373">
    <property type="entry name" value="FAD-linked reductases, C-terminal domain"/>
    <property type="match status" value="1"/>
</dbReference>
<dbReference type="Pfam" id="PF01494">
    <property type="entry name" value="FAD_binding_3"/>
    <property type="match status" value="1"/>
</dbReference>
<organism evidence="8 9">
    <name type="scientific">Pseudolabrys taiwanensis</name>
    <dbReference type="NCBI Taxonomy" id="331696"/>
    <lineage>
        <taxon>Bacteria</taxon>
        <taxon>Pseudomonadati</taxon>
        <taxon>Pseudomonadota</taxon>
        <taxon>Alphaproteobacteria</taxon>
        <taxon>Hyphomicrobiales</taxon>
        <taxon>Xanthobacteraceae</taxon>
        <taxon>Pseudolabrys</taxon>
    </lineage>
</organism>
<dbReference type="InterPro" id="IPR050493">
    <property type="entry name" value="FAD-dep_Monooxygenase_BioMet"/>
</dbReference>
<evidence type="ECO:0000256" key="2">
    <source>
        <dbReference type="ARBA" id="ARBA00022630"/>
    </source>
</evidence>
<evidence type="ECO:0000313" key="8">
    <source>
        <dbReference type="EMBL" id="AXK83876.1"/>
    </source>
</evidence>
<protein>
    <submittedName>
        <fullName evidence="8">Salicylate 1-monooxygenase</fullName>
    </submittedName>
</protein>
<dbReference type="Gene3D" id="3.50.50.60">
    <property type="entry name" value="FAD/NAD(P)-binding domain"/>
    <property type="match status" value="1"/>
</dbReference>
<dbReference type="InterPro" id="IPR002938">
    <property type="entry name" value="FAD-bd"/>
</dbReference>
<sequence length="388" mass="42531">MTRKTRSIAVVGAGMGGLAVAATLRQVGFDVQVYEQATRFGRIGAGIQMMPNSMKVLRGIGVEERLRKIAFAPYSHLNRDAYSGEVLRELPMPDTLYGAPYLCMHRADLHEALASVLPDDIIHLNKKLAGLDQKSGQVTLSFADGSKATADAVIGADGVHSLVRDIIVGPDVPIHKGRIAYRAVFDASLMGGFDIGPSRTKWWGKDRHIVIYYITRAKSELYFVTSVPESAEWMTKESWSAKGDVTELRAAYETFHQDVRNVLNACPDCHKWAILEREPLPHWSDGRVVLLGDSAHPMTPYMAQGAATSIEDAAVLARCLKDVDGDDIEGAFKRYEAHRKPRTSVIQAISSANSWMQGGDADTSWLYGYDAWGADLDRPASNPQAKAA</sequence>
<keyword evidence="5 8" id="KW-0503">Monooxygenase</keyword>
<keyword evidence="3" id="KW-0274">FAD</keyword>
<dbReference type="RefSeq" id="WP_115694255.1">
    <property type="nucleotide sequence ID" value="NZ_CP031417.1"/>
</dbReference>
<evidence type="ECO:0000256" key="1">
    <source>
        <dbReference type="ARBA" id="ARBA00001974"/>
    </source>
</evidence>
<reference evidence="8 9" key="1">
    <citation type="submission" date="2018-07" db="EMBL/GenBank/DDBJ databases">
        <authorList>
            <person name="Quirk P.G."/>
            <person name="Krulwich T.A."/>
        </authorList>
    </citation>
    <scope>NUCLEOTIDE SEQUENCE [LARGE SCALE GENOMIC DNA]</scope>
    <source>
        <strain evidence="8 9">CC-BB4</strain>
    </source>
</reference>
<dbReference type="InterPro" id="IPR036188">
    <property type="entry name" value="FAD/NAD-bd_sf"/>
</dbReference>
<dbReference type="GO" id="GO:0004497">
    <property type="term" value="F:monooxygenase activity"/>
    <property type="evidence" value="ECO:0007669"/>
    <property type="project" value="UniProtKB-KW"/>
</dbReference>
<dbReference type="KEGG" id="ptaw:DW352_05700"/>
<evidence type="ECO:0000256" key="3">
    <source>
        <dbReference type="ARBA" id="ARBA00022827"/>
    </source>
</evidence>
<dbReference type="PANTHER" id="PTHR13789">
    <property type="entry name" value="MONOOXYGENASE"/>
    <property type="match status" value="1"/>
</dbReference>
<comment type="cofactor">
    <cofactor evidence="1">
        <name>FAD</name>
        <dbReference type="ChEBI" id="CHEBI:57692"/>
    </cofactor>
</comment>
<keyword evidence="2" id="KW-0285">Flavoprotein</keyword>
<dbReference type="OrthoDB" id="4230779at2"/>
<dbReference type="GO" id="GO:0071949">
    <property type="term" value="F:FAD binding"/>
    <property type="evidence" value="ECO:0007669"/>
    <property type="project" value="InterPro"/>
</dbReference>
<evidence type="ECO:0000256" key="4">
    <source>
        <dbReference type="ARBA" id="ARBA00023002"/>
    </source>
</evidence>
<evidence type="ECO:0000259" key="7">
    <source>
        <dbReference type="Pfam" id="PF01494"/>
    </source>
</evidence>
<evidence type="ECO:0000313" key="9">
    <source>
        <dbReference type="Proteomes" id="UP000254889"/>
    </source>
</evidence>
<evidence type="ECO:0000256" key="5">
    <source>
        <dbReference type="ARBA" id="ARBA00023033"/>
    </source>
</evidence>
<dbReference type="EMBL" id="CP031417">
    <property type="protein sequence ID" value="AXK83876.1"/>
    <property type="molecule type" value="Genomic_DNA"/>
</dbReference>
<feature type="signal peptide" evidence="6">
    <location>
        <begin position="1"/>
        <end position="21"/>
    </location>
</feature>
<keyword evidence="4" id="KW-0560">Oxidoreductase</keyword>
<dbReference type="SUPFAM" id="SSF51905">
    <property type="entry name" value="FAD/NAD(P)-binding domain"/>
    <property type="match status" value="1"/>
</dbReference>
<proteinExistence type="predicted"/>
<name>A0A346A3X9_9HYPH</name>
<dbReference type="AlphaFoldDB" id="A0A346A3X9"/>